<dbReference type="InterPro" id="IPR000330">
    <property type="entry name" value="SNF2_N"/>
</dbReference>
<keyword evidence="1" id="KW-0378">Hydrolase</keyword>
<feature type="domain" description="Helicase C-terminal" evidence="4">
    <location>
        <begin position="917"/>
        <end position="1074"/>
    </location>
</feature>
<dbReference type="InterPro" id="IPR049730">
    <property type="entry name" value="SNF2/RAD54-like_C"/>
</dbReference>
<evidence type="ECO:0000256" key="1">
    <source>
        <dbReference type="ARBA" id="ARBA00022801"/>
    </source>
</evidence>
<dbReference type="FunFam" id="3.40.50.300:FF:000533">
    <property type="entry name" value="Helicase, Snf2 family"/>
    <property type="match status" value="1"/>
</dbReference>
<dbReference type="SMART" id="SM00487">
    <property type="entry name" value="DEXDc"/>
    <property type="match status" value="1"/>
</dbReference>
<evidence type="ECO:0000259" key="3">
    <source>
        <dbReference type="PROSITE" id="PS51192"/>
    </source>
</evidence>
<dbReference type="FunFam" id="3.40.50.10810:FF:000054">
    <property type="entry name" value="Helicase, Snf2 family"/>
    <property type="match status" value="1"/>
</dbReference>
<feature type="domain" description="SWIM-type" evidence="2">
    <location>
        <begin position="51"/>
        <end position="91"/>
    </location>
</feature>
<evidence type="ECO:0008006" key="6">
    <source>
        <dbReference type="Google" id="ProtNLM"/>
    </source>
</evidence>
<evidence type="ECO:0000313" key="5">
    <source>
        <dbReference type="EMBL" id="MPL65828.1"/>
    </source>
</evidence>
<dbReference type="Pfam" id="PF00176">
    <property type="entry name" value="SNF2-rel_dom"/>
    <property type="match status" value="1"/>
</dbReference>
<dbReference type="GO" id="GO:0008270">
    <property type="term" value="F:zinc ion binding"/>
    <property type="evidence" value="ECO:0007669"/>
    <property type="project" value="InterPro"/>
</dbReference>
<evidence type="ECO:0000259" key="2">
    <source>
        <dbReference type="PROSITE" id="PS50966"/>
    </source>
</evidence>
<dbReference type="PROSITE" id="PS51194">
    <property type="entry name" value="HELICASE_CTER"/>
    <property type="match status" value="1"/>
</dbReference>
<dbReference type="AlphaFoldDB" id="A0A644TFT5"/>
<dbReference type="Pfam" id="PF04434">
    <property type="entry name" value="SWIM"/>
    <property type="match status" value="1"/>
</dbReference>
<dbReference type="InterPro" id="IPR001650">
    <property type="entry name" value="Helicase_C-like"/>
</dbReference>
<dbReference type="CDD" id="cd18012">
    <property type="entry name" value="DEXQc_arch_SWI2_SNF2"/>
    <property type="match status" value="1"/>
</dbReference>
<dbReference type="InterPro" id="IPR007527">
    <property type="entry name" value="Znf_SWIM"/>
</dbReference>
<protein>
    <recommendedName>
        <fullName evidence="6">RNA polymerase-associated protein RapA</fullName>
    </recommendedName>
</protein>
<dbReference type="InterPro" id="IPR014001">
    <property type="entry name" value="Helicase_ATP-bd"/>
</dbReference>
<dbReference type="GO" id="GO:0016787">
    <property type="term" value="F:hydrolase activity"/>
    <property type="evidence" value="ECO:0007669"/>
    <property type="project" value="UniProtKB-KW"/>
</dbReference>
<gene>
    <name evidence="5" type="ORF">SDC9_11492</name>
</gene>
<dbReference type="Pfam" id="PF00271">
    <property type="entry name" value="Helicase_C"/>
    <property type="match status" value="1"/>
</dbReference>
<dbReference type="CDD" id="cd18793">
    <property type="entry name" value="SF2_C_SNF"/>
    <property type="match status" value="1"/>
</dbReference>
<evidence type="ECO:0000259" key="4">
    <source>
        <dbReference type="PROSITE" id="PS51194"/>
    </source>
</evidence>
<dbReference type="Gene3D" id="3.40.50.10810">
    <property type="entry name" value="Tandem AAA-ATPase domain"/>
    <property type="match status" value="1"/>
</dbReference>
<dbReference type="InterPro" id="IPR027417">
    <property type="entry name" value="P-loop_NTPase"/>
</dbReference>
<dbReference type="SMART" id="SM00490">
    <property type="entry name" value="HELICc"/>
    <property type="match status" value="1"/>
</dbReference>
<organism evidence="5">
    <name type="scientific">bioreactor metagenome</name>
    <dbReference type="NCBI Taxonomy" id="1076179"/>
    <lineage>
        <taxon>unclassified sequences</taxon>
        <taxon>metagenomes</taxon>
        <taxon>ecological metagenomes</taxon>
    </lineage>
</organism>
<accession>A0A644TFT5</accession>
<comment type="caution">
    <text evidence="5">The sequence shown here is derived from an EMBL/GenBank/DDBJ whole genome shotgun (WGS) entry which is preliminary data.</text>
</comment>
<dbReference type="PANTHER" id="PTHR10799">
    <property type="entry name" value="SNF2/RAD54 HELICASE FAMILY"/>
    <property type="match status" value="1"/>
</dbReference>
<dbReference type="Gene3D" id="3.40.50.300">
    <property type="entry name" value="P-loop containing nucleotide triphosphate hydrolases"/>
    <property type="match status" value="1"/>
</dbReference>
<dbReference type="PROSITE" id="PS50966">
    <property type="entry name" value="ZF_SWIM"/>
    <property type="match status" value="1"/>
</dbReference>
<dbReference type="PROSITE" id="PS51192">
    <property type="entry name" value="HELICASE_ATP_BIND_1"/>
    <property type="match status" value="1"/>
</dbReference>
<dbReference type="Pfam" id="PF08455">
    <property type="entry name" value="SNF2_assoc"/>
    <property type="match status" value="1"/>
</dbReference>
<dbReference type="EMBL" id="VSSQ01000029">
    <property type="protein sequence ID" value="MPL65828.1"/>
    <property type="molecule type" value="Genomic_DNA"/>
</dbReference>
<proteinExistence type="predicted"/>
<dbReference type="SUPFAM" id="SSF52540">
    <property type="entry name" value="P-loop containing nucleoside triphosphate hydrolases"/>
    <property type="match status" value="2"/>
</dbReference>
<name>A0A644TFT5_9ZZZZ</name>
<feature type="domain" description="Helicase ATP-binding" evidence="3">
    <location>
        <begin position="632"/>
        <end position="792"/>
    </location>
</feature>
<reference evidence="5" key="1">
    <citation type="submission" date="2019-08" db="EMBL/GenBank/DDBJ databases">
        <authorList>
            <person name="Kucharzyk K."/>
            <person name="Murdoch R.W."/>
            <person name="Higgins S."/>
            <person name="Loffler F."/>
        </authorList>
    </citation>
    <scope>NUCLEOTIDE SEQUENCE</scope>
</reference>
<dbReference type="GO" id="GO:0005524">
    <property type="term" value="F:ATP binding"/>
    <property type="evidence" value="ECO:0007669"/>
    <property type="project" value="InterPro"/>
</dbReference>
<dbReference type="InterPro" id="IPR038718">
    <property type="entry name" value="SNF2-like_sf"/>
</dbReference>
<sequence length="1081" mass="123095">MLTDSIIKSEAALGSSYTKGCQYHHDGHVREVDFSFEDKAFHARVRGRELYTVNIRLDSKDKIKRYDCDCPAFYGYNGACKHIIAVLKTIQKDWATYFEPGVLPLSPATQKLLNFFSNRTGSVNKTMNARPVKLVPRFCLDASLKRKTIWVDFVIGTDRMYVLRNIPQFLTAIDHNNEIVYGKNFILKPQEMEFDELGQKLLDVLNHAFIEEKQREEWSYYASSGSVFTVPRQFRLTDASMMRFFDIMGEQPFAAWINSHEIPSVMIRKGRPPIKLVINTIEGGLKLDIDVAGDVLYGLDFDCRYLYYNKAIYQVDKEFSTYIKPLLKCFNASSKAEIYIPTAAVSDFHSSMLPALEKIAPVEVDAAIYDRFYKQPLEKSVYLDRDGAGMSARVEFRYGEFTINPGGASAPGQLEINGKWLLRSSVEENKLLDLFLGHGFTWSDGKLVQNEEEATYYFLQETLPELRDHAEVFYSDDFKNIKIRQTGSIAAGVRLNADTNLLELSLHYENMNPEELLELLAAYKLKKRYHRLPEGGFISLDSPDLEAVAGLVTDLGLRQSDIEKNVIELPTYRALYLDSLAREIDDFQMERSSAFKKMVQDIREPADIDFKIPAGIHGKLRGYQKTGFKWLKSLASYGLGGILADDMGLGKTLQVITFVLSEKNEKSKPSLVIAPTSLIYNWQDEVLKFAPSLKILVISGSQEERQEKFKDIGQADFVVTSYGLVKRDIDFYKTVGFQYCFLDEAQNVKNPNTLNAKAVKKIKANSYFALTGTPIENTLTELWSIFDFIMPGYLRSHKSFVSRFEAPIVKDGDDKALHELGRHIKPFILRRMKKTVLKELPEKVETKMSGEMTEEQTKAYAAWLIKARTEFENEVQANGMGQSHIKILSLLTRLRQICCHPALFIDNYTGGSGKLDMLREILEEAVSGGHRVLLFSQFTGMLNLIKQDLDSLGMSYYYLDGSTKAEERMRLVQAFNAGEKDVFLISLKAGGTGLNLTGADVVIHFDPWWNPAVEDQATDRAYRIGQKNSVQVYKLLAKNTIEEKIYELQQRKKEMIDALIKPGENFLSKMSEEEVRMLFSD</sequence>
<dbReference type="InterPro" id="IPR013663">
    <property type="entry name" value="Helicase_SWF/SNF/SWI_bac"/>
</dbReference>